<keyword evidence="14" id="KW-1185">Reference proteome</keyword>
<evidence type="ECO:0000256" key="6">
    <source>
        <dbReference type="ARBA" id="ARBA00022962"/>
    </source>
</evidence>
<evidence type="ECO:0000313" key="13">
    <source>
        <dbReference type="EMBL" id="OXS99630.1"/>
    </source>
</evidence>
<dbReference type="EMBL" id="NBYO01000003">
    <property type="protein sequence ID" value="OXS99630.1"/>
    <property type="molecule type" value="Genomic_DNA"/>
</dbReference>
<dbReference type="AlphaFoldDB" id="A0A231UUY1"/>
<keyword evidence="3 7" id="KW-0328">Glycosyltransferase</keyword>
<evidence type="ECO:0000256" key="8">
    <source>
        <dbReference type="PIRNR" id="PIRNR000485"/>
    </source>
</evidence>
<sequence length="486" mass="53318">MQEWDGLDSEADAFRDECGVFGIYGRQDAAPIVTLGLHALQHRGQEAAGIVSFDGAQFHVERHIGLIGDTFTKPSVMDRLPGHRAIGHTRYSTTGESSLRNVQPLFAELADGGFAVAHNGNITNAMTIQRVLQKRGAIISSTSDTEALLHLVATSEKTNFNDRFVDAVRQLEGAFSLVALSSKKMIGCRDPLGIRPLVLGDLDGSYILASESCALDIIGARYVRDIKPGEMVVITERGIQSHFPFDSVDSRFCIFEYVYFARPDSVIEGRDVYAIRKNIGVELAREEAIEADMVVPVPDSGTPAAIGYAQEANLPFELGIIRNHYVGRTFIQPGDSIRHMGVKLKHNANRRTIEGKRVVLVDDSIVRGTTSQKIVQMVRDAGAKEVHMRIASPPTRASCFYGVDTPETAKLLASRMSVEEMADFIRVDSLAFLSTDGLYRAVGEEGRHDDKPQFCDACFTREYPTPLTDLVGADNVRRLSVLSSKG</sequence>
<feature type="domain" description="Glutamine amidotransferase type-2" evidence="12">
    <location>
        <begin position="18"/>
        <end position="237"/>
    </location>
</feature>
<keyword evidence="6 7" id="KW-0315">Glutamine amidotransferase</keyword>
<dbReference type="PIRSF" id="PIRSF000485">
    <property type="entry name" value="Amd_phspho_trans"/>
    <property type="match status" value="1"/>
</dbReference>
<feature type="binding site" evidence="7 10">
    <location>
        <position position="300"/>
    </location>
    <ligand>
        <name>Mg(2+)</name>
        <dbReference type="ChEBI" id="CHEBI:18420"/>
    </ligand>
</feature>
<dbReference type="NCBIfam" id="TIGR01134">
    <property type="entry name" value="purF"/>
    <property type="match status" value="1"/>
</dbReference>
<dbReference type="Pfam" id="PF13522">
    <property type="entry name" value="GATase_6"/>
    <property type="match status" value="1"/>
</dbReference>
<dbReference type="Pfam" id="PF00156">
    <property type="entry name" value="Pribosyltran"/>
    <property type="match status" value="1"/>
</dbReference>
<evidence type="ECO:0000256" key="9">
    <source>
        <dbReference type="PIRSR" id="PIRSR000485-1"/>
    </source>
</evidence>
<dbReference type="SUPFAM" id="SSF56235">
    <property type="entry name" value="N-terminal nucleophile aminohydrolases (Ntn hydrolases)"/>
    <property type="match status" value="1"/>
</dbReference>
<keyword evidence="7" id="KW-0004">4Fe-4S</keyword>
<comment type="pathway">
    <text evidence="1 7 8">Purine metabolism; IMP biosynthesis via de novo pathway; N(1)-(5-phospho-D-ribosyl)glycinamide from 5-phospho-alpha-D-ribose 1-diphosphate: step 1/2.</text>
</comment>
<comment type="cofactor">
    <cofactor evidence="7 10">
        <name>Mg(2+)</name>
        <dbReference type="ChEBI" id="CHEBI:18420"/>
    </cofactor>
    <text evidence="7 10">Binds 1 Mg(2+) ion per subunit.</text>
</comment>
<evidence type="ECO:0000256" key="10">
    <source>
        <dbReference type="PIRSR" id="PIRSR000485-2"/>
    </source>
</evidence>
<dbReference type="InterPro" id="IPR000836">
    <property type="entry name" value="PRTase_dom"/>
</dbReference>
<dbReference type="Gene3D" id="3.60.20.10">
    <property type="entry name" value="Glutamine Phosphoribosylpyrophosphate, subunit 1, domain 1"/>
    <property type="match status" value="1"/>
</dbReference>
<evidence type="ECO:0000256" key="5">
    <source>
        <dbReference type="ARBA" id="ARBA00022755"/>
    </source>
</evidence>
<dbReference type="UniPathway" id="UPA00074">
    <property type="reaction ID" value="UER00124"/>
</dbReference>
<gene>
    <name evidence="7" type="primary">purF</name>
    <name evidence="13" type="ORF">B7H23_14285</name>
</gene>
<evidence type="ECO:0000256" key="3">
    <source>
        <dbReference type="ARBA" id="ARBA00022676"/>
    </source>
</evidence>
<comment type="cofactor">
    <cofactor evidence="7 11">
        <name>[4Fe-4S] cluster</name>
        <dbReference type="ChEBI" id="CHEBI:49883"/>
    </cofactor>
    <text evidence="7 11">Binds 1 [4Fe-4S] cluster per subunit.</text>
</comment>
<dbReference type="SUPFAM" id="SSF53271">
    <property type="entry name" value="PRTase-like"/>
    <property type="match status" value="1"/>
</dbReference>
<dbReference type="EC" id="2.4.2.14" evidence="7"/>
<evidence type="ECO:0000259" key="12">
    <source>
        <dbReference type="PROSITE" id="PS51278"/>
    </source>
</evidence>
<evidence type="ECO:0000256" key="4">
    <source>
        <dbReference type="ARBA" id="ARBA00022679"/>
    </source>
</evidence>
<feature type="active site" description="Nucleophile" evidence="7 9">
    <location>
        <position position="18"/>
    </location>
</feature>
<dbReference type="GO" id="GO:0006189">
    <property type="term" value="P:'de novo' IMP biosynthetic process"/>
    <property type="evidence" value="ECO:0007669"/>
    <property type="project" value="UniProtKB-UniRule"/>
</dbReference>
<reference evidence="14" key="1">
    <citation type="journal article" date="2017" name="Int. J. Syst. Evol. Microbiol.">
        <title>Notoacmeibacter marinus gen. nov., sp. nov., isolated from the gut of a limpet and proposal of Notoacmeibacteraceae fam. nov. in the order Rhizobiales of the class Alphaproteobacteria.</title>
        <authorList>
            <person name="Huang Z."/>
            <person name="Guo F."/>
            <person name="Lai Q."/>
        </authorList>
    </citation>
    <scope>NUCLEOTIDE SEQUENCE [LARGE SCALE GENOMIC DNA]</scope>
    <source>
        <strain evidence="14">XMTR2A4</strain>
    </source>
</reference>
<proteinExistence type="inferred from homology"/>
<accession>A0A231UUY1</accession>
<dbReference type="CDD" id="cd00715">
    <property type="entry name" value="GPATase_N"/>
    <property type="match status" value="1"/>
</dbReference>
<dbReference type="Proteomes" id="UP000215405">
    <property type="component" value="Unassembled WGS sequence"/>
</dbReference>
<protein>
    <recommendedName>
        <fullName evidence="7">Amidophosphoribosyltransferase</fullName>
        <shortName evidence="7">ATase</shortName>
        <ecNumber evidence="7">2.4.2.14</ecNumber>
    </recommendedName>
    <alternativeName>
        <fullName evidence="7">Glutamine phosphoribosylpyrophosphate amidotransferase</fullName>
        <shortName evidence="7">GPATase</shortName>
    </alternativeName>
</protein>
<evidence type="ECO:0000256" key="11">
    <source>
        <dbReference type="PIRSR" id="PIRSR000485-3"/>
    </source>
</evidence>
<dbReference type="InterPro" id="IPR035584">
    <property type="entry name" value="PurF_N"/>
</dbReference>
<dbReference type="Gene3D" id="3.40.50.2020">
    <property type="match status" value="1"/>
</dbReference>
<dbReference type="GO" id="GO:0009113">
    <property type="term" value="P:purine nucleobase biosynthetic process"/>
    <property type="evidence" value="ECO:0007669"/>
    <property type="project" value="UniProtKB-UniRule"/>
</dbReference>
<keyword evidence="7 10" id="KW-0460">Magnesium</keyword>
<keyword evidence="7 10" id="KW-0479">Metal-binding</keyword>
<comment type="function">
    <text evidence="7">Catalyzes the formation of phosphoribosylamine from phosphoribosylpyrophosphate (PRPP) and glutamine.</text>
</comment>
<comment type="similarity">
    <text evidence="2 7 8">In the C-terminal section; belongs to the purine/pyrimidine phosphoribosyltransferase family.</text>
</comment>
<dbReference type="OrthoDB" id="9801213at2"/>
<evidence type="ECO:0000256" key="2">
    <source>
        <dbReference type="ARBA" id="ARBA00010138"/>
    </source>
</evidence>
<name>A0A231UUY1_9HYPH</name>
<comment type="catalytic activity">
    <reaction evidence="7 8">
        <text>5-phospho-beta-D-ribosylamine + L-glutamate + diphosphate = 5-phospho-alpha-D-ribose 1-diphosphate + L-glutamine + H2O</text>
        <dbReference type="Rhea" id="RHEA:14905"/>
        <dbReference type="ChEBI" id="CHEBI:15377"/>
        <dbReference type="ChEBI" id="CHEBI:29985"/>
        <dbReference type="ChEBI" id="CHEBI:33019"/>
        <dbReference type="ChEBI" id="CHEBI:58017"/>
        <dbReference type="ChEBI" id="CHEBI:58359"/>
        <dbReference type="ChEBI" id="CHEBI:58681"/>
        <dbReference type="EC" id="2.4.2.14"/>
    </reaction>
</comment>
<comment type="caution">
    <text evidence="13">The sequence shown here is derived from an EMBL/GenBank/DDBJ whole genome shotgun (WGS) entry which is preliminary data.</text>
</comment>
<dbReference type="GO" id="GO:0004044">
    <property type="term" value="F:amidophosphoribosyltransferase activity"/>
    <property type="evidence" value="ECO:0007669"/>
    <property type="project" value="UniProtKB-UniRule"/>
</dbReference>
<dbReference type="HAMAP" id="MF_01931">
    <property type="entry name" value="PurF"/>
    <property type="match status" value="1"/>
</dbReference>
<dbReference type="InterPro" id="IPR029057">
    <property type="entry name" value="PRTase-like"/>
</dbReference>
<keyword evidence="7 11" id="KW-0408">Iron</keyword>
<keyword evidence="5 7" id="KW-0658">Purine biosynthesis</keyword>
<dbReference type="PROSITE" id="PS51278">
    <property type="entry name" value="GATASE_TYPE_2"/>
    <property type="match status" value="1"/>
</dbReference>
<dbReference type="GO" id="GO:0000287">
    <property type="term" value="F:magnesium ion binding"/>
    <property type="evidence" value="ECO:0007669"/>
    <property type="project" value="UniProtKB-UniRule"/>
</dbReference>
<feature type="binding site" evidence="7 10">
    <location>
        <position position="362"/>
    </location>
    <ligand>
        <name>Mg(2+)</name>
        <dbReference type="ChEBI" id="CHEBI:18420"/>
    </ligand>
</feature>
<evidence type="ECO:0000256" key="7">
    <source>
        <dbReference type="HAMAP-Rule" id="MF_01931"/>
    </source>
</evidence>
<feature type="binding site" evidence="7 11">
    <location>
        <position position="458"/>
    </location>
    <ligand>
        <name>[4Fe-4S] cluster</name>
        <dbReference type="ChEBI" id="CHEBI:49883"/>
    </ligand>
</feature>
<feature type="binding site" evidence="7 11">
    <location>
        <position position="253"/>
    </location>
    <ligand>
        <name>[4Fe-4S] cluster</name>
        <dbReference type="ChEBI" id="CHEBI:49883"/>
    </ligand>
</feature>
<feature type="binding site" evidence="7 11">
    <location>
        <position position="455"/>
    </location>
    <ligand>
        <name>[4Fe-4S] cluster</name>
        <dbReference type="ChEBI" id="CHEBI:49883"/>
    </ligand>
</feature>
<evidence type="ECO:0000313" key="14">
    <source>
        <dbReference type="Proteomes" id="UP000215405"/>
    </source>
</evidence>
<organism evidence="13 14">
    <name type="scientific">Notoacmeibacter marinus</name>
    <dbReference type="NCBI Taxonomy" id="1876515"/>
    <lineage>
        <taxon>Bacteria</taxon>
        <taxon>Pseudomonadati</taxon>
        <taxon>Pseudomonadota</taxon>
        <taxon>Alphaproteobacteria</taxon>
        <taxon>Hyphomicrobiales</taxon>
        <taxon>Notoacmeibacteraceae</taxon>
        <taxon>Notoacmeibacter</taxon>
    </lineage>
</organism>
<dbReference type="InterPro" id="IPR029055">
    <property type="entry name" value="Ntn_hydrolases_N"/>
</dbReference>
<dbReference type="InterPro" id="IPR005854">
    <property type="entry name" value="PurF"/>
</dbReference>
<feature type="binding site" evidence="7 10">
    <location>
        <position position="363"/>
    </location>
    <ligand>
        <name>Mg(2+)</name>
        <dbReference type="ChEBI" id="CHEBI:18420"/>
    </ligand>
</feature>
<dbReference type="GO" id="GO:0051539">
    <property type="term" value="F:4 iron, 4 sulfur cluster binding"/>
    <property type="evidence" value="ECO:0007669"/>
    <property type="project" value="UniProtKB-KW"/>
</dbReference>
<dbReference type="PANTHER" id="PTHR11907">
    <property type="entry name" value="AMIDOPHOSPHORIBOSYLTRANSFERASE"/>
    <property type="match status" value="1"/>
</dbReference>
<dbReference type="CDD" id="cd06223">
    <property type="entry name" value="PRTases_typeI"/>
    <property type="match status" value="1"/>
</dbReference>
<dbReference type="InterPro" id="IPR017932">
    <property type="entry name" value="GATase_2_dom"/>
</dbReference>
<feature type="binding site" evidence="7 11">
    <location>
        <position position="399"/>
    </location>
    <ligand>
        <name>[4Fe-4S] cluster</name>
        <dbReference type="ChEBI" id="CHEBI:49883"/>
    </ligand>
</feature>
<keyword evidence="4 7" id="KW-0808">Transferase</keyword>
<keyword evidence="7 11" id="KW-0411">Iron-sulfur</keyword>
<evidence type="ECO:0000256" key="1">
    <source>
        <dbReference type="ARBA" id="ARBA00005209"/>
    </source>
</evidence>